<evidence type="ECO:0000256" key="10">
    <source>
        <dbReference type="ARBA" id="ARBA00023152"/>
    </source>
</evidence>
<dbReference type="PANTHER" id="PTHR45770">
    <property type="entry name" value="ATP-DEPENDENT 6-PHOSPHOFRUCTOKINASE 1"/>
    <property type="match status" value="1"/>
</dbReference>
<feature type="domain" description="Phosphofructokinase" evidence="13">
    <location>
        <begin position="179"/>
        <end position="481"/>
    </location>
</feature>
<name>A0AAN9JYI6_CANGL</name>
<keyword evidence="10 12" id="KW-0324">Glycolysis</keyword>
<feature type="binding site" evidence="12">
    <location>
        <position position="276"/>
    </location>
    <ligand>
        <name>Mg(2+)</name>
        <dbReference type="ChEBI" id="CHEBI:18420"/>
        <note>catalytic</note>
    </ligand>
</feature>
<evidence type="ECO:0000256" key="11">
    <source>
        <dbReference type="ARBA" id="ARBA00048070"/>
    </source>
</evidence>
<dbReference type="InterPro" id="IPR035966">
    <property type="entry name" value="PKF_sf"/>
</dbReference>
<dbReference type="Proteomes" id="UP001367508">
    <property type="component" value="Unassembled WGS sequence"/>
</dbReference>
<dbReference type="GO" id="GO:0006002">
    <property type="term" value="P:fructose 6-phosphate metabolic process"/>
    <property type="evidence" value="ECO:0007669"/>
    <property type="project" value="InterPro"/>
</dbReference>
<evidence type="ECO:0000256" key="5">
    <source>
        <dbReference type="ARBA" id="ARBA00022723"/>
    </source>
</evidence>
<comment type="subunit">
    <text evidence="12">Homotetramer.</text>
</comment>
<sequence length="534" mass="58421">MGTISHVITLHGLTASSTRCSYGYSNTNPRFKTLIPAKVANKVRVFAELKRQSSTFKSTPAIDFSDPDWKTKFKEDFEARFALPHITNVFPDAASMPSTFCPQMRTPRTRDFSGNYPTNEEWNGYINDNDRVLLKTIYYSSSTSAGAECIDPGCDWVEQWVHRAGPREEIYFKPEEVKAAIVTCGGLCPGLNDVIRQIVITLEIYGVTKIVGIPFGYRGFSDKELTEVPLSRKVVQNIHLSGGSLLGVSRGGPGVSEIVDSLEERGINMLFVLGGNGTHAGANAIYNECCKRRLKVSVIGVPKTIDNDILLMDKTFGFDTAVEEAQRAINSAYIEAHSAYHGIGIVKLMGRNSGFIAMHASLASGQIDICLIPEIPFTLHGPHGLLSHLKYLIETKGSAVVCVAEGAGQNLLHKTNATDASGNVLFGDIGVYTQQETKKYFKEIGVHADVKYIDPTYMIRACRANTSDGILCTVLGQNAVHGAFAGYSGITVGTCNTHYAYFPIPEVISQPKLVDPNSRMWHRCLTSTGQPDFI</sequence>
<keyword evidence="4 12" id="KW-0808">Transferase</keyword>
<feature type="binding site" evidence="12">
    <location>
        <position position="405"/>
    </location>
    <ligand>
        <name>substrate</name>
    </ligand>
</feature>
<dbReference type="GO" id="GO:0005524">
    <property type="term" value="F:ATP binding"/>
    <property type="evidence" value="ECO:0007669"/>
    <property type="project" value="UniProtKB-KW"/>
</dbReference>
<feature type="binding site" evidence="12">
    <location>
        <begin position="304"/>
        <end position="306"/>
    </location>
    <ligand>
        <name>substrate</name>
    </ligand>
</feature>
<dbReference type="GO" id="GO:0005737">
    <property type="term" value="C:cytoplasm"/>
    <property type="evidence" value="ECO:0007669"/>
    <property type="project" value="UniProtKB-SubCell"/>
</dbReference>
<dbReference type="InterPro" id="IPR000023">
    <property type="entry name" value="Phosphofructokinase_dom"/>
</dbReference>
<evidence type="ECO:0000256" key="8">
    <source>
        <dbReference type="ARBA" id="ARBA00022840"/>
    </source>
</evidence>
<comment type="pathway">
    <text evidence="12">Carbohydrate degradation; glycolysis; D-glyceraldehyde 3-phosphate and glycerone phosphate from D-glucose: step 3/4.</text>
</comment>
<comment type="cofactor">
    <cofactor evidence="1 12">
        <name>Mg(2+)</name>
        <dbReference type="ChEBI" id="CHEBI:18420"/>
    </cofactor>
</comment>
<feature type="binding site" evidence="12">
    <location>
        <begin position="349"/>
        <end position="351"/>
    </location>
    <ligand>
        <name>substrate</name>
    </ligand>
</feature>
<keyword evidence="3 12" id="KW-0021">Allosteric enzyme</keyword>
<dbReference type="HAMAP" id="MF_01981">
    <property type="entry name" value="Phosphofructokinase_II_X"/>
    <property type="match status" value="1"/>
</dbReference>
<proteinExistence type="inferred from homology"/>
<feature type="binding site" evidence="12">
    <location>
        <begin position="457"/>
        <end position="460"/>
    </location>
    <ligand>
        <name>substrate</name>
    </ligand>
</feature>
<dbReference type="InterPro" id="IPR022953">
    <property type="entry name" value="ATP_PFK"/>
</dbReference>
<feature type="binding site" evidence="12">
    <location>
        <begin position="250"/>
        <end position="251"/>
    </location>
    <ligand>
        <name>ATP</name>
        <dbReference type="ChEBI" id="CHEBI:30616"/>
    </ligand>
</feature>
<protein>
    <recommendedName>
        <fullName evidence="12">ATP-dependent 6-phosphofructokinase</fullName>
        <shortName evidence="12">ATP-PFK</shortName>
        <shortName evidence="12">Phosphofructokinase</shortName>
        <ecNumber evidence="12">2.7.1.11</ecNumber>
    </recommendedName>
    <alternativeName>
        <fullName evidence="12">Phosphohexokinase</fullName>
    </alternativeName>
</protein>
<dbReference type="NCBIfam" id="NF005301">
    <property type="entry name" value="PRK06830.1"/>
    <property type="match status" value="1"/>
</dbReference>
<accession>A0AAN9JYI6</accession>
<keyword evidence="12" id="KW-0963">Cytoplasm</keyword>
<keyword evidence="8 12" id="KW-0067">ATP-binding</keyword>
<evidence type="ECO:0000256" key="12">
    <source>
        <dbReference type="HAMAP-Rule" id="MF_03186"/>
    </source>
</evidence>
<feature type="site" description="Important for substrate specificity; cannot use PPi as phosphoryl donor" evidence="12">
    <location>
        <position position="277"/>
    </location>
</feature>
<evidence type="ECO:0000256" key="3">
    <source>
        <dbReference type="ARBA" id="ARBA00022533"/>
    </source>
</evidence>
<evidence type="ECO:0000256" key="6">
    <source>
        <dbReference type="ARBA" id="ARBA00022741"/>
    </source>
</evidence>
<keyword evidence="5 12" id="KW-0479">Metal-binding</keyword>
<comment type="activity regulation">
    <text evidence="12">Allosterically activated by AMP.</text>
</comment>
<dbReference type="SUPFAM" id="SSF53784">
    <property type="entry name" value="Phosphofructokinase"/>
    <property type="match status" value="1"/>
</dbReference>
<evidence type="ECO:0000259" key="13">
    <source>
        <dbReference type="Pfam" id="PF00365"/>
    </source>
</evidence>
<feature type="binding site" evidence="12">
    <location>
        <begin position="275"/>
        <end position="278"/>
    </location>
    <ligand>
        <name>ATP</name>
        <dbReference type="ChEBI" id="CHEBI:30616"/>
    </ligand>
</feature>
<evidence type="ECO:0000256" key="9">
    <source>
        <dbReference type="ARBA" id="ARBA00022842"/>
    </source>
</evidence>
<keyword evidence="15" id="KW-1185">Reference proteome</keyword>
<dbReference type="PRINTS" id="PR00476">
    <property type="entry name" value="PHFRCTKINASE"/>
</dbReference>
<comment type="catalytic activity">
    <reaction evidence="11 12">
        <text>beta-D-fructose 6-phosphate + ATP = beta-D-fructose 1,6-bisphosphate + ADP + H(+)</text>
        <dbReference type="Rhea" id="RHEA:16109"/>
        <dbReference type="ChEBI" id="CHEBI:15378"/>
        <dbReference type="ChEBI" id="CHEBI:30616"/>
        <dbReference type="ChEBI" id="CHEBI:32966"/>
        <dbReference type="ChEBI" id="CHEBI:57634"/>
        <dbReference type="ChEBI" id="CHEBI:456216"/>
        <dbReference type="EC" id="2.7.1.11"/>
    </reaction>
</comment>
<dbReference type="GO" id="GO:0003872">
    <property type="term" value="F:6-phosphofructokinase activity"/>
    <property type="evidence" value="ECO:0007669"/>
    <property type="project" value="UniProtKB-UniRule"/>
</dbReference>
<feature type="binding site" evidence="12">
    <location>
        <position position="186"/>
    </location>
    <ligand>
        <name>ATP</name>
        <dbReference type="ChEBI" id="CHEBI:30616"/>
    </ligand>
</feature>
<reference evidence="14 15" key="1">
    <citation type="submission" date="2024-01" db="EMBL/GenBank/DDBJ databases">
        <title>The genomes of 5 underutilized Papilionoideae crops provide insights into root nodulation and disease resistanc.</title>
        <authorList>
            <person name="Jiang F."/>
        </authorList>
    </citation>
    <scope>NUCLEOTIDE SEQUENCE [LARGE SCALE GENOMIC DNA]</scope>
    <source>
        <strain evidence="14">LVBAO_FW01</strain>
        <tissue evidence="14">Leaves</tissue>
    </source>
</reference>
<evidence type="ECO:0000313" key="15">
    <source>
        <dbReference type="Proteomes" id="UP001367508"/>
    </source>
</evidence>
<keyword evidence="7 12" id="KW-0418">Kinase</keyword>
<gene>
    <name evidence="12" type="primary">PFK</name>
    <name evidence="14" type="ORF">VNO77_40148</name>
</gene>
<feature type="active site" description="Proton acceptor" evidence="12">
    <location>
        <position position="306"/>
    </location>
</feature>
<dbReference type="GO" id="GO:0046872">
    <property type="term" value="F:metal ion binding"/>
    <property type="evidence" value="ECO:0007669"/>
    <property type="project" value="UniProtKB-KW"/>
</dbReference>
<dbReference type="AlphaFoldDB" id="A0AAN9JYI6"/>
<keyword evidence="9 12" id="KW-0460">Magnesium</keyword>
<evidence type="ECO:0000256" key="7">
    <source>
        <dbReference type="ARBA" id="ARBA00022777"/>
    </source>
</evidence>
<comment type="subcellular location">
    <subcellularLocation>
        <location evidence="12">Cytoplasm</location>
    </subcellularLocation>
</comment>
<dbReference type="EMBL" id="JAYMYQ010000010">
    <property type="protein sequence ID" value="KAK7307253.1"/>
    <property type="molecule type" value="Genomic_DNA"/>
</dbReference>
<dbReference type="Pfam" id="PF00365">
    <property type="entry name" value="PFK"/>
    <property type="match status" value="1"/>
</dbReference>
<dbReference type="InterPro" id="IPR050929">
    <property type="entry name" value="PFKA"/>
</dbReference>
<comment type="function">
    <text evidence="2 12">Catalyzes the phosphorylation of D-fructose 6-phosphate to fructose 1,6-bisphosphate by ATP, the first committing step of glycolysis.</text>
</comment>
<comment type="caution">
    <text evidence="14">The sequence shown here is derived from an EMBL/GenBank/DDBJ whole genome shotgun (WGS) entry which is preliminary data.</text>
</comment>
<dbReference type="InterPro" id="IPR012004">
    <property type="entry name" value="PyroP-dep_PFK_TP0108"/>
</dbReference>
<evidence type="ECO:0000256" key="4">
    <source>
        <dbReference type="ARBA" id="ARBA00022679"/>
    </source>
</evidence>
<dbReference type="FunFam" id="3.40.50.450:FF:000002">
    <property type="entry name" value="ATP-dependent 6-phosphofructokinase"/>
    <property type="match status" value="1"/>
</dbReference>
<evidence type="ECO:0000256" key="1">
    <source>
        <dbReference type="ARBA" id="ARBA00001946"/>
    </source>
</evidence>
<evidence type="ECO:0000313" key="14">
    <source>
        <dbReference type="EMBL" id="KAK7307253.1"/>
    </source>
</evidence>
<organism evidence="14 15">
    <name type="scientific">Canavalia gladiata</name>
    <name type="common">Sword bean</name>
    <name type="synonym">Dolichos gladiatus</name>
    <dbReference type="NCBI Taxonomy" id="3824"/>
    <lineage>
        <taxon>Eukaryota</taxon>
        <taxon>Viridiplantae</taxon>
        <taxon>Streptophyta</taxon>
        <taxon>Embryophyta</taxon>
        <taxon>Tracheophyta</taxon>
        <taxon>Spermatophyta</taxon>
        <taxon>Magnoliopsida</taxon>
        <taxon>eudicotyledons</taxon>
        <taxon>Gunneridae</taxon>
        <taxon>Pentapetalae</taxon>
        <taxon>rosids</taxon>
        <taxon>fabids</taxon>
        <taxon>Fabales</taxon>
        <taxon>Fabaceae</taxon>
        <taxon>Papilionoideae</taxon>
        <taxon>50 kb inversion clade</taxon>
        <taxon>NPAAA clade</taxon>
        <taxon>indigoferoid/millettioid clade</taxon>
        <taxon>Phaseoleae</taxon>
        <taxon>Canavalia</taxon>
    </lineage>
</organism>
<keyword evidence="6 12" id="KW-0547">Nucleotide-binding</keyword>
<comment type="similarity">
    <text evidence="12">Belongs to the phosphofructokinase type A (PFKA) family. PPi-dependent PFK group II subfamily. Atypical ATP-dependent clade 'X' sub-subfamily.</text>
</comment>
<evidence type="ECO:0000256" key="2">
    <source>
        <dbReference type="ARBA" id="ARBA00002659"/>
    </source>
</evidence>
<dbReference type="Gene3D" id="3.40.50.450">
    <property type="match status" value="1"/>
</dbReference>
<dbReference type="EC" id="2.7.1.11" evidence="12"/>